<dbReference type="Proteomes" id="UP000326062">
    <property type="component" value="Chromosome 3"/>
</dbReference>
<evidence type="ECO:0000313" key="7">
    <source>
        <dbReference type="Proteomes" id="UP000326062"/>
    </source>
</evidence>
<reference evidence="6 7" key="1">
    <citation type="submission" date="2019-06" db="EMBL/GenBank/DDBJ databases">
        <title>Discovery of a novel chromosome fission-fusion reversal in muntjac.</title>
        <authorList>
            <person name="Mudd A.B."/>
            <person name="Bredeson J.V."/>
            <person name="Baum R."/>
            <person name="Hockemeyer D."/>
            <person name="Rokhsar D.S."/>
        </authorList>
    </citation>
    <scope>NUCLEOTIDE SEQUENCE [LARGE SCALE GENOMIC DNA]</scope>
    <source>
        <strain evidence="6">UCam_UCB_Mr</strain>
        <tissue evidence="6">Fibroblast cell line</tissue>
    </source>
</reference>
<dbReference type="InterPro" id="IPR011009">
    <property type="entry name" value="Kinase-like_dom_sf"/>
</dbReference>
<dbReference type="GO" id="GO:0046854">
    <property type="term" value="P:phosphatidylinositol phosphate biosynthetic process"/>
    <property type="evidence" value="ECO:0007669"/>
    <property type="project" value="InterPro"/>
</dbReference>
<dbReference type="PANTHER" id="PTHR10048:SF22">
    <property type="entry name" value="PHOSPHATIDYLINOSITOL 4-KINASE BETA"/>
    <property type="match status" value="1"/>
</dbReference>
<dbReference type="GO" id="GO:0016020">
    <property type="term" value="C:membrane"/>
    <property type="evidence" value="ECO:0007669"/>
    <property type="project" value="TreeGrafter"/>
</dbReference>
<comment type="similarity">
    <text evidence="1">Belongs to the PI3/PI4-kinase family. Type III PI4K subfamily.</text>
</comment>
<keyword evidence="2" id="KW-0808">Transferase</keyword>
<dbReference type="InterPro" id="IPR015433">
    <property type="entry name" value="PI3/4_kinase"/>
</dbReference>
<gene>
    <name evidence="6" type="ORF">FD755_007227</name>
</gene>
<evidence type="ECO:0000259" key="5">
    <source>
        <dbReference type="PROSITE" id="PS50290"/>
    </source>
</evidence>
<dbReference type="EMBL" id="VCEB01000003">
    <property type="protein sequence ID" value="KAB0379443.1"/>
    <property type="molecule type" value="Genomic_DNA"/>
</dbReference>
<dbReference type="InterPro" id="IPR000403">
    <property type="entry name" value="PI3/4_kinase_cat_dom"/>
</dbReference>
<protein>
    <recommendedName>
        <fullName evidence="5">PI3K/PI4K catalytic domain-containing protein</fullName>
    </recommendedName>
</protein>
<feature type="domain" description="PI3K/PI4K catalytic" evidence="5">
    <location>
        <begin position="232"/>
        <end position="357"/>
    </location>
</feature>
<evidence type="ECO:0000256" key="3">
    <source>
        <dbReference type="ARBA" id="ARBA00022777"/>
    </source>
</evidence>
<keyword evidence="7" id="KW-1185">Reference proteome</keyword>
<dbReference type="InterPro" id="IPR036940">
    <property type="entry name" value="PI3/4_kinase_cat_sf"/>
</dbReference>
<evidence type="ECO:0000256" key="2">
    <source>
        <dbReference type="ARBA" id="ARBA00022679"/>
    </source>
</evidence>
<dbReference type="SUPFAM" id="SSF56112">
    <property type="entry name" value="Protein kinase-like (PK-like)"/>
    <property type="match status" value="1"/>
</dbReference>
<feature type="compositionally biased region" description="Polar residues" evidence="4">
    <location>
        <begin position="376"/>
        <end position="391"/>
    </location>
</feature>
<evidence type="ECO:0000313" key="6">
    <source>
        <dbReference type="EMBL" id="KAB0379443.1"/>
    </source>
</evidence>
<name>A0A5J5MGV1_MUNRE</name>
<dbReference type="GO" id="GO:0005737">
    <property type="term" value="C:cytoplasm"/>
    <property type="evidence" value="ECO:0007669"/>
    <property type="project" value="TreeGrafter"/>
</dbReference>
<dbReference type="SMART" id="SM00146">
    <property type="entry name" value="PI3Kc"/>
    <property type="match status" value="1"/>
</dbReference>
<dbReference type="AlphaFoldDB" id="A0A5J5MGV1"/>
<accession>A0A5J5MGV1</accession>
<comment type="caution">
    <text evidence="6">The sequence shown here is derived from an EMBL/GenBank/DDBJ whole genome shotgun (WGS) entry which is preliminary data.</text>
</comment>
<sequence>MAIGKRLATFPTKGQKTQRRISELSLLTHKLPARVWLPTAGCDHHVVRAPYLIYGEVLQCENFDTTSVPAWIPENRIQSTWSVQNLPECGITHERAAGGLPEAHPNTCDNISQLSADSITSQESKEPVLIAAGDIRWRLSEQLAHTPTACKLDPEDPSAVALKEPWQEKVVREGFPYGHIPSWTLLSVMVKCGDDLRQELLPHKILVISADSGQRCLHTAAFLGARRNCVQSCTGCCLLCHIIHVDFGFILSSSPRNLGFETSAFKLTAESVDVMGGLDGDMFNYYKMLMLQGLIAARKHRHKVVQIVEIVQQGEVPWWRSSSLVEQTVGGSMPSLTTKLHDGFSALSMASCSSLLRPSAMGGAQGTLPGKARGETLSQEGPPTQQSTKGNGRQDIQRIMC</sequence>
<proteinExistence type="inferred from homology"/>
<organism evidence="6 7">
    <name type="scientific">Muntiacus reevesi</name>
    <name type="common">Reeves' muntjac</name>
    <name type="synonym">Cervus reevesi</name>
    <dbReference type="NCBI Taxonomy" id="9886"/>
    <lineage>
        <taxon>Eukaryota</taxon>
        <taxon>Metazoa</taxon>
        <taxon>Chordata</taxon>
        <taxon>Craniata</taxon>
        <taxon>Vertebrata</taxon>
        <taxon>Euteleostomi</taxon>
        <taxon>Mammalia</taxon>
        <taxon>Eutheria</taxon>
        <taxon>Laurasiatheria</taxon>
        <taxon>Artiodactyla</taxon>
        <taxon>Ruminantia</taxon>
        <taxon>Pecora</taxon>
        <taxon>Cervidae</taxon>
        <taxon>Muntiacinae</taxon>
        <taxon>Muntiacus</taxon>
    </lineage>
</organism>
<keyword evidence="3" id="KW-0418">Kinase</keyword>
<evidence type="ECO:0000256" key="1">
    <source>
        <dbReference type="ARBA" id="ARBA00006209"/>
    </source>
</evidence>
<dbReference type="Pfam" id="PF00454">
    <property type="entry name" value="PI3_PI4_kinase"/>
    <property type="match status" value="1"/>
</dbReference>
<evidence type="ECO:0000256" key="4">
    <source>
        <dbReference type="SAM" id="MobiDB-lite"/>
    </source>
</evidence>
<dbReference type="GO" id="GO:0048015">
    <property type="term" value="P:phosphatidylinositol-mediated signaling"/>
    <property type="evidence" value="ECO:0007669"/>
    <property type="project" value="TreeGrafter"/>
</dbReference>
<dbReference type="GO" id="GO:0004430">
    <property type="term" value="F:1-phosphatidylinositol 4-kinase activity"/>
    <property type="evidence" value="ECO:0007669"/>
    <property type="project" value="TreeGrafter"/>
</dbReference>
<dbReference type="Gene3D" id="1.10.1070.11">
    <property type="entry name" value="Phosphatidylinositol 3-/4-kinase, catalytic domain"/>
    <property type="match status" value="1"/>
</dbReference>
<dbReference type="PROSITE" id="PS50290">
    <property type="entry name" value="PI3_4_KINASE_3"/>
    <property type="match status" value="1"/>
</dbReference>
<feature type="region of interest" description="Disordered" evidence="4">
    <location>
        <begin position="361"/>
        <end position="401"/>
    </location>
</feature>
<dbReference type="PANTHER" id="PTHR10048">
    <property type="entry name" value="PHOSPHATIDYLINOSITOL KINASE"/>
    <property type="match status" value="1"/>
</dbReference>